<evidence type="ECO:0008006" key="4">
    <source>
        <dbReference type="Google" id="ProtNLM"/>
    </source>
</evidence>
<feature type="region of interest" description="Disordered" evidence="1">
    <location>
        <begin position="351"/>
        <end position="375"/>
    </location>
</feature>
<name>A0A679GFG2_9GAMM</name>
<protein>
    <recommendedName>
        <fullName evidence="4">DUF748 domain-containing protein</fullName>
    </recommendedName>
</protein>
<reference evidence="2 3" key="1">
    <citation type="journal article" date="2020" name="Microbiol. Resour. Announc.">
        <title>Complete genome sequence of Pseudomonas otitidis strain MrB4, isolated from Lake Biwa in Japan.</title>
        <authorList>
            <person name="Miyazaki K."/>
            <person name="Hase E."/>
            <person name="Maruya T."/>
        </authorList>
    </citation>
    <scope>NUCLEOTIDE SEQUENCE [LARGE SCALE GENOMIC DNA]</scope>
    <source>
        <strain evidence="2 3">MrB4</strain>
    </source>
</reference>
<evidence type="ECO:0000313" key="3">
    <source>
        <dbReference type="Proteomes" id="UP000501237"/>
    </source>
</evidence>
<sequence>MKRRYGWPLKALLTLLLLLLVAQLTLPWLIRDYLNGKLADMGEYRGHIDDIDLAWWRGAYRINGLSIVKADGSVPVPLLDAPGIDLAVSWQALWQDRAVVARVVFEGPELNFVDGGADKRQSQTGAGTDWRDQLNKLLPITLNELRVLDGRIAFHNFTSTPKVDLDASQVNASLYNLTNVADSQGERVARFEGRAQLLGHAPLEVEATFDPFKNFEDFQLRLRARDIDLPRLNDLARAYGRFDFRRGQGDLVIEARADNARLSGYIKPLLHDVDVFDWRQDVENEDKGALRALWEALVGGGETLLKNQRRDQFATRVELSGNVHQQDVSAFQAFIAILRNAFIEAFTPRFEHAPPERDDATRPTGGQGPAAATTD</sequence>
<dbReference type="EMBL" id="AP022642">
    <property type="protein sequence ID" value="BCA27822.1"/>
    <property type="molecule type" value="Genomic_DNA"/>
</dbReference>
<dbReference type="KEGG" id="poj:PtoMrB4_17990"/>
<dbReference type="Proteomes" id="UP000501237">
    <property type="component" value="Chromosome"/>
</dbReference>
<dbReference type="AlphaFoldDB" id="A0A679GFG2"/>
<dbReference type="RefSeq" id="WP_172433057.1">
    <property type="nucleotide sequence ID" value="NZ_AP022642.1"/>
</dbReference>
<dbReference type="InterPro" id="IPR052894">
    <property type="entry name" value="AsmA-related"/>
</dbReference>
<gene>
    <name evidence="2" type="ORF">PtoMrB4_17990</name>
</gene>
<dbReference type="PANTHER" id="PTHR30441:SF4">
    <property type="entry name" value="PROTEIN ASMA"/>
    <property type="match status" value="1"/>
</dbReference>
<accession>A0A679GFG2</accession>
<evidence type="ECO:0000313" key="2">
    <source>
        <dbReference type="EMBL" id="BCA27822.1"/>
    </source>
</evidence>
<feature type="compositionally biased region" description="Basic and acidic residues" evidence="1">
    <location>
        <begin position="351"/>
        <end position="361"/>
    </location>
</feature>
<dbReference type="PANTHER" id="PTHR30441">
    <property type="entry name" value="DUF748 DOMAIN-CONTAINING PROTEIN"/>
    <property type="match status" value="1"/>
</dbReference>
<evidence type="ECO:0000256" key="1">
    <source>
        <dbReference type="SAM" id="MobiDB-lite"/>
    </source>
</evidence>
<proteinExistence type="predicted"/>
<organism evidence="2 3">
    <name type="scientific">Metapseudomonas otitidis</name>
    <dbReference type="NCBI Taxonomy" id="319939"/>
    <lineage>
        <taxon>Bacteria</taxon>
        <taxon>Pseudomonadati</taxon>
        <taxon>Pseudomonadota</taxon>
        <taxon>Gammaproteobacteria</taxon>
        <taxon>Pseudomonadales</taxon>
        <taxon>Pseudomonadaceae</taxon>
        <taxon>Metapseudomonas</taxon>
    </lineage>
</organism>
<dbReference type="GeneID" id="57397014"/>
<dbReference type="GO" id="GO:0090313">
    <property type="term" value="P:regulation of protein targeting to membrane"/>
    <property type="evidence" value="ECO:0007669"/>
    <property type="project" value="TreeGrafter"/>
</dbReference>
<dbReference type="GO" id="GO:0005886">
    <property type="term" value="C:plasma membrane"/>
    <property type="evidence" value="ECO:0007669"/>
    <property type="project" value="TreeGrafter"/>
</dbReference>